<comment type="caution">
    <text evidence="1">The sequence shown here is derived from an EMBL/GenBank/DDBJ whole genome shotgun (WGS) entry which is preliminary data.</text>
</comment>
<reference evidence="1 2" key="1">
    <citation type="submission" date="2020-10" db="EMBL/GenBank/DDBJ databases">
        <title>Plant Genome Project.</title>
        <authorList>
            <person name="Zhang R.-G."/>
        </authorList>
    </citation>
    <scope>NUCLEOTIDE SEQUENCE [LARGE SCALE GENOMIC DNA]</scope>
    <source>
        <strain evidence="1">FAFU-HL-1</strain>
        <tissue evidence="1">Leaf</tissue>
    </source>
</reference>
<protein>
    <submittedName>
        <fullName evidence="1">Uncharacterized protein</fullName>
    </submittedName>
</protein>
<dbReference type="AlphaFoldDB" id="A0A835JDA5"/>
<organism evidence="1 2">
    <name type="scientific">Salix dunnii</name>
    <dbReference type="NCBI Taxonomy" id="1413687"/>
    <lineage>
        <taxon>Eukaryota</taxon>
        <taxon>Viridiplantae</taxon>
        <taxon>Streptophyta</taxon>
        <taxon>Embryophyta</taxon>
        <taxon>Tracheophyta</taxon>
        <taxon>Spermatophyta</taxon>
        <taxon>Magnoliopsida</taxon>
        <taxon>eudicotyledons</taxon>
        <taxon>Gunneridae</taxon>
        <taxon>Pentapetalae</taxon>
        <taxon>rosids</taxon>
        <taxon>fabids</taxon>
        <taxon>Malpighiales</taxon>
        <taxon>Salicaceae</taxon>
        <taxon>Saliceae</taxon>
        <taxon>Salix</taxon>
    </lineage>
</organism>
<accession>A0A835JDA5</accession>
<sequence length="61" mass="6970">MQKQQSKAGSSSHPFKIFLAGVTVENRAIVHPLYHFYRLFCHPQVSRKSALEITVASDKKR</sequence>
<proteinExistence type="predicted"/>
<dbReference type="Proteomes" id="UP000657918">
    <property type="component" value="Unassembled WGS sequence"/>
</dbReference>
<evidence type="ECO:0000313" key="2">
    <source>
        <dbReference type="Proteomes" id="UP000657918"/>
    </source>
</evidence>
<dbReference type="EMBL" id="JADGMS010000015">
    <property type="protein sequence ID" value="KAF9667271.1"/>
    <property type="molecule type" value="Genomic_DNA"/>
</dbReference>
<keyword evidence="2" id="KW-1185">Reference proteome</keyword>
<name>A0A835JDA5_9ROSI</name>
<evidence type="ECO:0000313" key="1">
    <source>
        <dbReference type="EMBL" id="KAF9667271.1"/>
    </source>
</evidence>
<gene>
    <name evidence="1" type="ORF">SADUNF_Sadunf15G0005100</name>
</gene>